<dbReference type="GO" id="GO:0031177">
    <property type="term" value="F:phosphopantetheine binding"/>
    <property type="evidence" value="ECO:0007669"/>
    <property type="project" value="InterPro"/>
</dbReference>
<gene>
    <name evidence="5" type="ORF">GJ700_09710</name>
</gene>
<dbReference type="Gene3D" id="3.30.300.30">
    <property type="match status" value="1"/>
</dbReference>
<sequence>MHNTVQTLIDELRQAGVTLEHKNGKLSVSAGKGVLTPERQDAIRAHRDALLAWLALGGAEQGLCANPDHPVALSPAQVRFWFMAQLQEDLSAYHIVSALRLRGALDETALAAAFDHIIARHESLRTGFYNDDGKPAARLHAAMPCVIERRDLSALAEPEAEVAAAMRAAQRRQFDLATPPLLAVTLLKLRDGGHVLIMVLHHIVADAWSLSVLNREFMQCYGDLCHGRPPALTPLPLQYRDYVAWSRHPDRTGSRAGQLAFWRQELDGLAPVLPLARDFPRAQGGGRDGRTVRAEWSAGLSGRIDALARQHQATPYMVLLTAFHWLLARYSGQDDVAVGTAVANRPDARLENLIGLFLNYLVLRGRVDRAASFAEQLVTTRDRTLRAFAHQDLAFEQMVEDLQLPRSLHHLPLTQINFSYMNALKGELVLPGLTVEPVERQGGLAKFELSLTIRRTAAGTMLCELEFDTGLYREPSAQAMLDDLGAMLESACARPDAPLYSHACGTAVLDTRAEAGDATLHGLFEAQAAATPEATAVALGHASLSYGQLNERANQLAAALREHNLGPHSRIGIALLRTPQLPAAILAVLKIGATYVPLDLQYPAARLRQMAETSAIAAVIRDGEQALAPDLIPAGIVQLDAAAIVAAGRPGAPNPGVPVDPRTAAYCVFTSGSTGVPKAIAMPHASLVNLVRWASEAVPIERGMLQFSSSSFDVHCQEMFMTWYQGKRLEMISADQVRNVAETLHHIKRHQVDTVMLPAPVLEQWGMVYPKYHDLLQGVRHIISTAQALQFTQPLVTMMDALPHCRLHDMYGPAETHVATCKSYERRGAWSAEPSLGHPGRQTNCWILDPFLAPVPDGVVGELYIGGQALAHGYLGAPALTAAKFIPHPFSATPGERLYRTGDLARRLPNGEIKYMGRNDHLIKLRGFRIEPEEIEQQLLAVAGVQQAMVCLAAGAAGDGELRAYVVTAETHLTGLVLKQALQASLPPYMVPGHIFILGAMPLTPNGKVDRERLLAMEVPAAAVRDEVAAGPAETVMLQLWRGLLGHANVGLDDDFFMVGGHSLLATQLVNIVNEHLAIDMPLQAIFEYATVRELVTHLGTQIGGAAAFDAVCEQYLLLQSMSPEELAALEAM</sequence>
<dbReference type="Pfam" id="PF13193">
    <property type="entry name" value="AMP-binding_C"/>
    <property type="match status" value="1"/>
</dbReference>
<keyword evidence="2" id="KW-0596">Phosphopantetheine</keyword>
<dbReference type="SMART" id="SM00823">
    <property type="entry name" value="PKS_PP"/>
    <property type="match status" value="1"/>
</dbReference>
<dbReference type="PANTHER" id="PTHR45527">
    <property type="entry name" value="NONRIBOSOMAL PEPTIDE SYNTHETASE"/>
    <property type="match status" value="1"/>
</dbReference>
<dbReference type="Proteomes" id="UP000446768">
    <property type="component" value="Unassembled WGS sequence"/>
</dbReference>
<dbReference type="GO" id="GO:0009366">
    <property type="term" value="C:enterobactin synthetase complex"/>
    <property type="evidence" value="ECO:0007669"/>
    <property type="project" value="TreeGrafter"/>
</dbReference>
<dbReference type="InterPro" id="IPR009081">
    <property type="entry name" value="PP-bd_ACP"/>
</dbReference>
<dbReference type="Gene3D" id="3.30.559.10">
    <property type="entry name" value="Chloramphenicol acetyltransferase-like domain"/>
    <property type="match status" value="1"/>
</dbReference>
<dbReference type="InterPro" id="IPR025110">
    <property type="entry name" value="AMP-bd_C"/>
</dbReference>
<evidence type="ECO:0000259" key="4">
    <source>
        <dbReference type="PROSITE" id="PS50075"/>
    </source>
</evidence>
<dbReference type="InterPro" id="IPR036736">
    <property type="entry name" value="ACP-like_sf"/>
</dbReference>
<dbReference type="InterPro" id="IPR010071">
    <property type="entry name" value="AA_adenyl_dom"/>
</dbReference>
<dbReference type="AlphaFoldDB" id="A0A7X2LTH3"/>
<dbReference type="InterPro" id="IPR044894">
    <property type="entry name" value="TubC_N_sf"/>
</dbReference>
<dbReference type="GO" id="GO:0047527">
    <property type="term" value="F:2,3-dihydroxybenzoate-serine ligase activity"/>
    <property type="evidence" value="ECO:0007669"/>
    <property type="project" value="TreeGrafter"/>
</dbReference>
<dbReference type="SUPFAM" id="SSF56801">
    <property type="entry name" value="Acetyl-CoA synthetase-like"/>
    <property type="match status" value="1"/>
</dbReference>
<dbReference type="SUPFAM" id="SSF52777">
    <property type="entry name" value="CoA-dependent acyltransferases"/>
    <property type="match status" value="2"/>
</dbReference>
<feature type="domain" description="Carrier" evidence="4">
    <location>
        <begin position="1028"/>
        <end position="1103"/>
    </location>
</feature>
<protein>
    <submittedName>
        <fullName evidence="5">Amino acid adenylation domain-containing protein</fullName>
    </submittedName>
</protein>
<comment type="caution">
    <text evidence="5">The sequence shown here is derived from an EMBL/GenBank/DDBJ whole genome shotgun (WGS) entry which is preliminary data.</text>
</comment>
<dbReference type="Gene3D" id="3.40.50.12780">
    <property type="entry name" value="N-terminal domain of ligase-like"/>
    <property type="match status" value="1"/>
</dbReference>
<dbReference type="Gene3D" id="1.10.1200.10">
    <property type="entry name" value="ACP-like"/>
    <property type="match status" value="1"/>
</dbReference>
<evidence type="ECO:0000256" key="1">
    <source>
        <dbReference type="ARBA" id="ARBA00001957"/>
    </source>
</evidence>
<dbReference type="CDD" id="cd19531">
    <property type="entry name" value="LCL_NRPS-like"/>
    <property type="match status" value="1"/>
</dbReference>
<dbReference type="GO" id="GO:0005829">
    <property type="term" value="C:cytosol"/>
    <property type="evidence" value="ECO:0007669"/>
    <property type="project" value="TreeGrafter"/>
</dbReference>
<keyword evidence="6" id="KW-1185">Reference proteome</keyword>
<evidence type="ECO:0000313" key="5">
    <source>
        <dbReference type="EMBL" id="MRV71987.1"/>
    </source>
</evidence>
<name>A0A7X2LTH3_9BURK</name>
<evidence type="ECO:0000256" key="2">
    <source>
        <dbReference type="ARBA" id="ARBA00022450"/>
    </source>
</evidence>
<dbReference type="InterPro" id="IPR006162">
    <property type="entry name" value="Ppantetheine_attach_site"/>
</dbReference>
<dbReference type="Pfam" id="PF00668">
    <property type="entry name" value="Condensation"/>
    <property type="match status" value="1"/>
</dbReference>
<keyword evidence="3" id="KW-0597">Phosphoprotein</keyword>
<dbReference type="InterPro" id="IPR020806">
    <property type="entry name" value="PKS_PP-bd"/>
</dbReference>
<dbReference type="PROSITE" id="PS50075">
    <property type="entry name" value="CARRIER"/>
    <property type="match status" value="1"/>
</dbReference>
<dbReference type="InterPro" id="IPR041464">
    <property type="entry name" value="TubC_N"/>
</dbReference>
<dbReference type="Gene3D" id="3.30.559.30">
    <property type="entry name" value="Nonribosomal peptide synthetase, condensation domain"/>
    <property type="match status" value="1"/>
</dbReference>
<dbReference type="SUPFAM" id="SSF47336">
    <property type="entry name" value="ACP-like"/>
    <property type="match status" value="1"/>
</dbReference>
<evidence type="ECO:0000256" key="3">
    <source>
        <dbReference type="ARBA" id="ARBA00022553"/>
    </source>
</evidence>
<dbReference type="InterPro" id="IPR000873">
    <property type="entry name" value="AMP-dep_synth/lig_dom"/>
</dbReference>
<dbReference type="InterPro" id="IPR045851">
    <property type="entry name" value="AMP-bd_C_sf"/>
</dbReference>
<reference evidence="5 6" key="1">
    <citation type="submission" date="2019-11" db="EMBL/GenBank/DDBJ databases">
        <title>Novel species isolated from a subtropical stream in China.</title>
        <authorList>
            <person name="Lu H."/>
        </authorList>
    </citation>
    <scope>NUCLEOTIDE SEQUENCE [LARGE SCALE GENOMIC DNA]</scope>
    <source>
        <strain evidence="5 6">FT92W</strain>
    </source>
</reference>
<dbReference type="CDD" id="cd05930">
    <property type="entry name" value="A_NRPS"/>
    <property type="match status" value="1"/>
</dbReference>
<dbReference type="Pfam" id="PF00550">
    <property type="entry name" value="PP-binding"/>
    <property type="match status" value="1"/>
</dbReference>
<dbReference type="InterPro" id="IPR023213">
    <property type="entry name" value="CAT-like_dom_sf"/>
</dbReference>
<dbReference type="PROSITE" id="PS00012">
    <property type="entry name" value="PHOSPHOPANTETHEINE"/>
    <property type="match status" value="1"/>
</dbReference>
<dbReference type="Pfam" id="PF18563">
    <property type="entry name" value="TubC_N"/>
    <property type="match status" value="1"/>
</dbReference>
<dbReference type="Pfam" id="PF00501">
    <property type="entry name" value="AMP-binding"/>
    <property type="match status" value="1"/>
</dbReference>
<dbReference type="Gene3D" id="1.10.10.1830">
    <property type="entry name" value="Non-ribosomal peptide synthase, adenylation domain"/>
    <property type="match status" value="1"/>
</dbReference>
<dbReference type="FunFam" id="2.30.38.10:FF:000001">
    <property type="entry name" value="Non-ribosomal peptide synthetase PvdI"/>
    <property type="match status" value="1"/>
</dbReference>
<dbReference type="GO" id="GO:0043041">
    <property type="term" value="P:amino acid activation for nonribosomal peptide biosynthetic process"/>
    <property type="evidence" value="ECO:0007669"/>
    <property type="project" value="TreeGrafter"/>
</dbReference>
<accession>A0A7X2LTH3</accession>
<comment type="cofactor">
    <cofactor evidence="1">
        <name>pantetheine 4'-phosphate</name>
        <dbReference type="ChEBI" id="CHEBI:47942"/>
    </cofactor>
</comment>
<proteinExistence type="predicted"/>
<dbReference type="EMBL" id="WKJJ01000005">
    <property type="protein sequence ID" value="MRV71987.1"/>
    <property type="molecule type" value="Genomic_DNA"/>
</dbReference>
<dbReference type="InterPro" id="IPR042099">
    <property type="entry name" value="ANL_N_sf"/>
</dbReference>
<dbReference type="NCBIfam" id="TIGR01733">
    <property type="entry name" value="AA-adenyl-dom"/>
    <property type="match status" value="1"/>
</dbReference>
<evidence type="ECO:0000313" key="6">
    <source>
        <dbReference type="Proteomes" id="UP000446768"/>
    </source>
</evidence>
<organism evidence="5 6">
    <name type="scientific">Pseudoduganella rivuli</name>
    <dbReference type="NCBI Taxonomy" id="2666085"/>
    <lineage>
        <taxon>Bacteria</taxon>
        <taxon>Pseudomonadati</taxon>
        <taxon>Pseudomonadota</taxon>
        <taxon>Betaproteobacteria</taxon>
        <taxon>Burkholderiales</taxon>
        <taxon>Oxalobacteraceae</taxon>
        <taxon>Telluria group</taxon>
        <taxon>Pseudoduganella</taxon>
    </lineage>
</organism>
<dbReference type="GO" id="GO:0009239">
    <property type="term" value="P:enterobactin biosynthetic process"/>
    <property type="evidence" value="ECO:0007669"/>
    <property type="project" value="TreeGrafter"/>
</dbReference>
<dbReference type="RefSeq" id="WP_154373090.1">
    <property type="nucleotide sequence ID" value="NZ_WKJJ01000005.1"/>
</dbReference>
<dbReference type="PANTHER" id="PTHR45527:SF1">
    <property type="entry name" value="FATTY ACID SYNTHASE"/>
    <property type="match status" value="1"/>
</dbReference>
<dbReference type="InterPro" id="IPR001242">
    <property type="entry name" value="Condensation_dom"/>
</dbReference>